<dbReference type="InterPro" id="IPR047640">
    <property type="entry name" value="RpiR-like"/>
</dbReference>
<keyword evidence="3" id="KW-0804">Transcription</keyword>
<dbReference type="GO" id="GO:0003677">
    <property type="term" value="F:DNA binding"/>
    <property type="evidence" value="ECO:0007669"/>
    <property type="project" value="UniProtKB-KW"/>
</dbReference>
<dbReference type="PROSITE" id="PS51464">
    <property type="entry name" value="SIS"/>
    <property type="match status" value="1"/>
</dbReference>
<dbReference type="InterPro" id="IPR035472">
    <property type="entry name" value="RpiR-like_SIS"/>
</dbReference>
<keyword evidence="1" id="KW-0805">Transcription regulation</keyword>
<dbReference type="InterPro" id="IPR036388">
    <property type="entry name" value="WH-like_DNA-bd_sf"/>
</dbReference>
<feature type="domain" description="HTH rpiR-type" evidence="4">
    <location>
        <begin position="1"/>
        <end position="77"/>
    </location>
</feature>
<dbReference type="CDD" id="cd05013">
    <property type="entry name" value="SIS_RpiR"/>
    <property type="match status" value="1"/>
</dbReference>
<evidence type="ECO:0000313" key="7">
    <source>
        <dbReference type="Proteomes" id="UP000191153"/>
    </source>
</evidence>
<dbReference type="GO" id="GO:0097367">
    <property type="term" value="F:carbohydrate derivative binding"/>
    <property type="evidence" value="ECO:0007669"/>
    <property type="project" value="InterPro"/>
</dbReference>
<evidence type="ECO:0000256" key="2">
    <source>
        <dbReference type="ARBA" id="ARBA00023125"/>
    </source>
</evidence>
<dbReference type="InterPro" id="IPR001347">
    <property type="entry name" value="SIS_dom"/>
</dbReference>
<dbReference type="PROSITE" id="PS51071">
    <property type="entry name" value="HTH_RPIR"/>
    <property type="match status" value="1"/>
</dbReference>
<evidence type="ECO:0000259" key="4">
    <source>
        <dbReference type="PROSITE" id="PS51071"/>
    </source>
</evidence>
<dbReference type="Proteomes" id="UP000191153">
    <property type="component" value="Unassembled WGS sequence"/>
</dbReference>
<evidence type="ECO:0000313" key="6">
    <source>
        <dbReference type="EMBL" id="SJZ76093.1"/>
    </source>
</evidence>
<dbReference type="EMBL" id="FUWX01000010">
    <property type="protein sequence ID" value="SJZ76093.1"/>
    <property type="molecule type" value="Genomic_DNA"/>
</dbReference>
<dbReference type="GO" id="GO:0003700">
    <property type="term" value="F:DNA-binding transcription factor activity"/>
    <property type="evidence" value="ECO:0007669"/>
    <property type="project" value="InterPro"/>
</dbReference>
<accession>A0A1T4NAJ3</accession>
<name>A0A1T4NAJ3_9FUSO</name>
<dbReference type="Pfam" id="PF01380">
    <property type="entry name" value="SIS"/>
    <property type="match status" value="1"/>
</dbReference>
<dbReference type="RefSeq" id="WP_078693968.1">
    <property type="nucleotide sequence ID" value="NZ_FUWX01000010.1"/>
</dbReference>
<dbReference type="InterPro" id="IPR009057">
    <property type="entry name" value="Homeodomain-like_sf"/>
</dbReference>
<evidence type="ECO:0000259" key="5">
    <source>
        <dbReference type="PROSITE" id="PS51464"/>
    </source>
</evidence>
<proteinExistence type="predicted"/>
<dbReference type="SUPFAM" id="SSF46689">
    <property type="entry name" value="Homeodomain-like"/>
    <property type="match status" value="1"/>
</dbReference>
<dbReference type="InterPro" id="IPR046348">
    <property type="entry name" value="SIS_dom_sf"/>
</dbReference>
<evidence type="ECO:0000256" key="1">
    <source>
        <dbReference type="ARBA" id="ARBA00023015"/>
    </source>
</evidence>
<keyword evidence="7" id="KW-1185">Reference proteome</keyword>
<reference evidence="6 7" key="1">
    <citation type="submission" date="2017-02" db="EMBL/GenBank/DDBJ databases">
        <authorList>
            <person name="Peterson S.W."/>
        </authorList>
    </citation>
    <scope>NUCLEOTIDE SEQUENCE [LARGE SCALE GENOMIC DNA]</scope>
    <source>
        <strain evidence="6 7">ATCC 700028</strain>
    </source>
</reference>
<dbReference type="OrthoDB" id="90634at2"/>
<dbReference type="PANTHER" id="PTHR30514">
    <property type="entry name" value="GLUCOKINASE"/>
    <property type="match status" value="1"/>
</dbReference>
<gene>
    <name evidence="6" type="ORF">SAMN02745174_01479</name>
</gene>
<dbReference type="GO" id="GO:1901135">
    <property type="term" value="P:carbohydrate derivative metabolic process"/>
    <property type="evidence" value="ECO:0007669"/>
    <property type="project" value="InterPro"/>
</dbReference>
<feature type="domain" description="SIS" evidence="5">
    <location>
        <begin position="124"/>
        <end position="265"/>
    </location>
</feature>
<dbReference type="Pfam" id="PF01418">
    <property type="entry name" value="HTH_6"/>
    <property type="match status" value="1"/>
</dbReference>
<evidence type="ECO:0000256" key="3">
    <source>
        <dbReference type="ARBA" id="ARBA00023163"/>
    </source>
</evidence>
<dbReference type="InterPro" id="IPR000281">
    <property type="entry name" value="HTH_RpiR"/>
</dbReference>
<dbReference type="Gene3D" id="3.40.50.10490">
    <property type="entry name" value="Glucose-6-phosphate isomerase like protein, domain 1"/>
    <property type="match status" value="1"/>
</dbReference>
<dbReference type="STRING" id="180163.SAMN02745174_01479"/>
<keyword evidence="2" id="KW-0238">DNA-binding</keyword>
<dbReference type="AlphaFoldDB" id="A0A1T4NAJ3"/>
<organism evidence="6 7">
    <name type="scientific">Cetobacterium ceti</name>
    <dbReference type="NCBI Taxonomy" id="180163"/>
    <lineage>
        <taxon>Bacteria</taxon>
        <taxon>Fusobacteriati</taxon>
        <taxon>Fusobacteriota</taxon>
        <taxon>Fusobacteriia</taxon>
        <taxon>Fusobacteriales</taxon>
        <taxon>Fusobacteriaceae</taxon>
        <taxon>Cetobacterium</taxon>
    </lineage>
</organism>
<sequence length="278" mass="32064">MLTILENKIKDKKLTKTEKIIAEYFYKNENKLYFLTSTNIAEELEISDTSVIRFVKALGFKNFTEFKENLKGKISEQILTPREKLSKHELILNQKNISKFYTEYFEKIVQETFEKNSLGDIEKLVNLLLKSRKKFVVGFKSTSGLASFFGLRLGFVLENVITHPRNNSELIKNIIDMNEDDCLFIIAHPKYSKTYNLLIEIAQKAKGHIVVITDKKTSPVANLGDITLTTNIEGISYFNSLISTQVLIEYILTILSTKLTEKMKNRLSIVNDYLNRNL</sequence>
<dbReference type="SUPFAM" id="SSF53697">
    <property type="entry name" value="SIS domain"/>
    <property type="match status" value="1"/>
</dbReference>
<dbReference type="Gene3D" id="1.10.10.10">
    <property type="entry name" value="Winged helix-like DNA-binding domain superfamily/Winged helix DNA-binding domain"/>
    <property type="match status" value="1"/>
</dbReference>
<dbReference type="PANTHER" id="PTHR30514:SF18">
    <property type="entry name" value="RPIR-FAMILY TRANSCRIPTIONAL REGULATOR"/>
    <property type="match status" value="1"/>
</dbReference>
<protein>
    <submittedName>
        <fullName evidence="6">Transcriptional regulator, RpiR family</fullName>
    </submittedName>
</protein>